<dbReference type="OrthoDB" id="3178264at2759"/>
<feature type="chain" id="PRO_5040131805" evidence="1">
    <location>
        <begin position="19"/>
        <end position="136"/>
    </location>
</feature>
<evidence type="ECO:0000313" key="3">
    <source>
        <dbReference type="Proteomes" id="UP000799444"/>
    </source>
</evidence>
<name>A0A9P4V6W9_9PLEO</name>
<accession>A0A9P4V6W9</accession>
<keyword evidence="3" id="KW-1185">Reference proteome</keyword>
<dbReference type="Proteomes" id="UP000799444">
    <property type="component" value="Unassembled WGS sequence"/>
</dbReference>
<evidence type="ECO:0000313" key="2">
    <source>
        <dbReference type="EMBL" id="KAF2738916.1"/>
    </source>
</evidence>
<feature type="signal peptide" evidence="1">
    <location>
        <begin position="1"/>
        <end position="18"/>
    </location>
</feature>
<dbReference type="AlphaFoldDB" id="A0A9P4V6W9"/>
<dbReference type="EMBL" id="ML996106">
    <property type="protein sequence ID" value="KAF2738916.1"/>
    <property type="molecule type" value="Genomic_DNA"/>
</dbReference>
<reference evidence="2" key="1">
    <citation type="journal article" date="2020" name="Stud. Mycol.">
        <title>101 Dothideomycetes genomes: a test case for predicting lifestyles and emergence of pathogens.</title>
        <authorList>
            <person name="Haridas S."/>
            <person name="Albert R."/>
            <person name="Binder M."/>
            <person name="Bloem J."/>
            <person name="Labutti K."/>
            <person name="Salamov A."/>
            <person name="Andreopoulos B."/>
            <person name="Baker S."/>
            <person name="Barry K."/>
            <person name="Bills G."/>
            <person name="Bluhm B."/>
            <person name="Cannon C."/>
            <person name="Castanera R."/>
            <person name="Culley D."/>
            <person name="Daum C."/>
            <person name="Ezra D."/>
            <person name="Gonzalez J."/>
            <person name="Henrissat B."/>
            <person name="Kuo A."/>
            <person name="Liang C."/>
            <person name="Lipzen A."/>
            <person name="Lutzoni F."/>
            <person name="Magnuson J."/>
            <person name="Mondo S."/>
            <person name="Nolan M."/>
            <person name="Ohm R."/>
            <person name="Pangilinan J."/>
            <person name="Park H.-J."/>
            <person name="Ramirez L."/>
            <person name="Alfaro M."/>
            <person name="Sun H."/>
            <person name="Tritt A."/>
            <person name="Yoshinaga Y."/>
            <person name="Zwiers L.-H."/>
            <person name="Turgeon B."/>
            <person name="Goodwin S."/>
            <person name="Spatafora J."/>
            <person name="Crous P."/>
            <person name="Grigoriev I."/>
        </authorList>
    </citation>
    <scope>NUCLEOTIDE SEQUENCE</scope>
    <source>
        <strain evidence="2">CBS 125425</strain>
    </source>
</reference>
<protein>
    <submittedName>
        <fullName evidence="2">Uncharacterized protein</fullName>
    </submittedName>
</protein>
<gene>
    <name evidence="2" type="ORF">EJ04DRAFT_573371</name>
</gene>
<proteinExistence type="predicted"/>
<organism evidence="2 3">
    <name type="scientific">Polyplosphaeria fusca</name>
    <dbReference type="NCBI Taxonomy" id="682080"/>
    <lineage>
        <taxon>Eukaryota</taxon>
        <taxon>Fungi</taxon>
        <taxon>Dikarya</taxon>
        <taxon>Ascomycota</taxon>
        <taxon>Pezizomycotina</taxon>
        <taxon>Dothideomycetes</taxon>
        <taxon>Pleosporomycetidae</taxon>
        <taxon>Pleosporales</taxon>
        <taxon>Tetraplosphaeriaceae</taxon>
        <taxon>Polyplosphaeria</taxon>
    </lineage>
</organism>
<evidence type="ECO:0000256" key="1">
    <source>
        <dbReference type="SAM" id="SignalP"/>
    </source>
</evidence>
<comment type="caution">
    <text evidence="2">The sequence shown here is derived from an EMBL/GenBank/DDBJ whole genome shotgun (WGS) entry which is preliminary data.</text>
</comment>
<keyword evidence="1" id="KW-0732">Signal</keyword>
<sequence>MLPVQIIATVFLAAAVSAGSVLPRQIAGGAACNIARLQIVSALRQTGNSVADIQDQTVAQEAQAGLDQASDGISQIAQAIIAGEAPPQDGRDLTEAGLAATTQALAGGDTSDPAVVAAQQSIQQAAEAGADVVAEC</sequence>